<evidence type="ECO:0000313" key="7">
    <source>
        <dbReference type="Proteomes" id="UP000728185"/>
    </source>
</evidence>
<dbReference type="Proteomes" id="UP000728185">
    <property type="component" value="Unassembled WGS sequence"/>
</dbReference>
<keyword evidence="7" id="KW-1185">Reference proteome</keyword>
<keyword evidence="5" id="KW-0464">Manganese</keyword>
<evidence type="ECO:0000256" key="5">
    <source>
        <dbReference type="ARBA" id="ARBA00023211"/>
    </source>
</evidence>
<dbReference type="AlphaFoldDB" id="A0A8E0S046"/>
<dbReference type="InterPro" id="IPR029052">
    <property type="entry name" value="Metallo-depent_PP-like"/>
</dbReference>
<dbReference type="EMBL" id="LUCM01002726">
    <property type="protein sequence ID" value="KAA0196913.1"/>
    <property type="molecule type" value="Genomic_DNA"/>
</dbReference>
<dbReference type="InterPro" id="IPR050341">
    <property type="entry name" value="PP1_catalytic_subunit"/>
</dbReference>
<evidence type="ECO:0000256" key="1">
    <source>
        <dbReference type="ARBA" id="ARBA00013081"/>
    </source>
</evidence>
<keyword evidence="4" id="KW-0904">Protein phosphatase</keyword>
<proteinExistence type="predicted"/>
<evidence type="ECO:0000256" key="4">
    <source>
        <dbReference type="ARBA" id="ARBA00022912"/>
    </source>
</evidence>
<organism evidence="6 7">
    <name type="scientific">Fasciolopsis buskii</name>
    <dbReference type="NCBI Taxonomy" id="27845"/>
    <lineage>
        <taxon>Eukaryota</taxon>
        <taxon>Metazoa</taxon>
        <taxon>Spiralia</taxon>
        <taxon>Lophotrochozoa</taxon>
        <taxon>Platyhelminthes</taxon>
        <taxon>Trematoda</taxon>
        <taxon>Digenea</taxon>
        <taxon>Plagiorchiida</taxon>
        <taxon>Echinostomata</taxon>
        <taxon>Echinostomatoidea</taxon>
        <taxon>Fasciolidae</taxon>
        <taxon>Fasciolopsis</taxon>
    </lineage>
</organism>
<dbReference type="EC" id="3.1.3.16" evidence="1"/>
<dbReference type="PANTHER" id="PTHR11668">
    <property type="entry name" value="SERINE/THREONINE PROTEIN PHOSPHATASE"/>
    <property type="match status" value="1"/>
</dbReference>
<name>A0A8E0S046_9TREM</name>
<dbReference type="GO" id="GO:0007346">
    <property type="term" value="P:regulation of mitotic cell cycle"/>
    <property type="evidence" value="ECO:0007669"/>
    <property type="project" value="TreeGrafter"/>
</dbReference>
<dbReference type="GO" id="GO:0007059">
    <property type="term" value="P:chromosome segregation"/>
    <property type="evidence" value="ECO:0007669"/>
    <property type="project" value="TreeGrafter"/>
</dbReference>
<evidence type="ECO:0000313" key="6">
    <source>
        <dbReference type="EMBL" id="KAA0196913.1"/>
    </source>
</evidence>
<dbReference type="Gene3D" id="3.60.21.10">
    <property type="match status" value="1"/>
</dbReference>
<dbReference type="GO" id="GO:0005634">
    <property type="term" value="C:nucleus"/>
    <property type="evidence" value="ECO:0007669"/>
    <property type="project" value="TreeGrafter"/>
</dbReference>
<dbReference type="GO" id="GO:0004722">
    <property type="term" value="F:protein serine/threonine phosphatase activity"/>
    <property type="evidence" value="ECO:0007669"/>
    <property type="project" value="UniProtKB-EC"/>
</dbReference>
<protein>
    <recommendedName>
        <fullName evidence="1">protein-serine/threonine phosphatase</fullName>
        <ecNumber evidence="1">3.1.3.16</ecNumber>
    </recommendedName>
</protein>
<accession>A0A8E0S046</accession>
<dbReference type="GO" id="GO:0046872">
    <property type="term" value="F:metal ion binding"/>
    <property type="evidence" value="ECO:0007669"/>
    <property type="project" value="UniProtKB-KW"/>
</dbReference>
<evidence type="ECO:0000256" key="2">
    <source>
        <dbReference type="ARBA" id="ARBA00022723"/>
    </source>
</evidence>
<reference evidence="6" key="1">
    <citation type="submission" date="2019-05" db="EMBL/GenBank/DDBJ databases">
        <title>Annotation for the trematode Fasciolopsis buski.</title>
        <authorList>
            <person name="Choi Y.-J."/>
        </authorList>
    </citation>
    <scope>NUCLEOTIDE SEQUENCE</scope>
    <source>
        <strain evidence="6">HT</strain>
        <tissue evidence="6">Whole worm</tissue>
    </source>
</reference>
<evidence type="ECO:0000256" key="3">
    <source>
        <dbReference type="ARBA" id="ARBA00022801"/>
    </source>
</evidence>
<gene>
    <name evidence="6" type="ORF">FBUS_10660</name>
</gene>
<dbReference type="PANTHER" id="PTHR11668:SF300">
    <property type="entry name" value="SERINE_THREONINE-PROTEIN PHOSPHATASE"/>
    <property type="match status" value="1"/>
</dbReference>
<comment type="caution">
    <text evidence="6">The sequence shown here is derived from an EMBL/GenBank/DDBJ whole genome shotgun (WGS) entry which is preliminary data.</text>
</comment>
<keyword evidence="2" id="KW-0479">Metal-binding</keyword>
<sequence>MDVICRALHVVEAGYEFFAKRQLDTLFSAPNYCEEFDDADAVTSVDDTLLCSFQILRPAEKKKYYVGKAPGSRPVTPTCGAKAKRKT</sequence>
<dbReference type="GO" id="GO:0005737">
    <property type="term" value="C:cytoplasm"/>
    <property type="evidence" value="ECO:0007669"/>
    <property type="project" value="TreeGrafter"/>
</dbReference>
<dbReference type="SUPFAM" id="SSF56300">
    <property type="entry name" value="Metallo-dependent phosphatases"/>
    <property type="match status" value="1"/>
</dbReference>
<dbReference type="OrthoDB" id="1930084at2759"/>
<keyword evidence="3" id="KW-0378">Hydrolase</keyword>